<dbReference type="AlphaFoldDB" id="A0A1X2G2I5"/>
<gene>
    <name evidence="1" type="ORF">DM01DRAFT_1340940</name>
</gene>
<sequence>MKLQMTPLLLVLGMSVAIPTLAILQLAFAVISDWFFEFPWNTRRLSHTLLNLMVQ</sequence>
<evidence type="ECO:0000313" key="2">
    <source>
        <dbReference type="Proteomes" id="UP000242146"/>
    </source>
</evidence>
<reference evidence="1 2" key="1">
    <citation type="submission" date="2016-07" db="EMBL/GenBank/DDBJ databases">
        <title>Pervasive Adenine N6-methylation of Active Genes in Fungi.</title>
        <authorList>
            <consortium name="DOE Joint Genome Institute"/>
            <person name="Mondo S.J."/>
            <person name="Dannebaum R.O."/>
            <person name="Kuo R.C."/>
            <person name="Labutti K."/>
            <person name="Haridas S."/>
            <person name="Kuo A."/>
            <person name="Salamov A."/>
            <person name="Ahrendt S.R."/>
            <person name="Lipzen A."/>
            <person name="Sullivan W."/>
            <person name="Andreopoulos W.B."/>
            <person name="Clum A."/>
            <person name="Lindquist E."/>
            <person name="Daum C."/>
            <person name="Ramamoorthy G.K."/>
            <person name="Gryganskyi A."/>
            <person name="Culley D."/>
            <person name="Magnuson J.K."/>
            <person name="James T.Y."/>
            <person name="O'Malley M.A."/>
            <person name="Stajich J.E."/>
            <person name="Spatafora J.W."/>
            <person name="Visel A."/>
            <person name="Grigoriev I.V."/>
        </authorList>
    </citation>
    <scope>NUCLEOTIDE SEQUENCE [LARGE SCALE GENOMIC DNA]</scope>
    <source>
        <strain evidence="1 2">NRRL 3301</strain>
    </source>
</reference>
<keyword evidence="2" id="KW-1185">Reference proteome</keyword>
<proteinExistence type="predicted"/>
<evidence type="ECO:0000313" key="1">
    <source>
        <dbReference type="EMBL" id="ORX42886.1"/>
    </source>
</evidence>
<protein>
    <submittedName>
        <fullName evidence="1">Uncharacterized protein</fullName>
    </submittedName>
</protein>
<comment type="caution">
    <text evidence="1">The sequence shown here is derived from an EMBL/GenBank/DDBJ whole genome shotgun (WGS) entry which is preliminary data.</text>
</comment>
<dbReference type="EMBL" id="MCGT01000061">
    <property type="protein sequence ID" value="ORX42886.1"/>
    <property type="molecule type" value="Genomic_DNA"/>
</dbReference>
<organism evidence="1 2">
    <name type="scientific">Hesseltinella vesiculosa</name>
    <dbReference type="NCBI Taxonomy" id="101127"/>
    <lineage>
        <taxon>Eukaryota</taxon>
        <taxon>Fungi</taxon>
        <taxon>Fungi incertae sedis</taxon>
        <taxon>Mucoromycota</taxon>
        <taxon>Mucoromycotina</taxon>
        <taxon>Mucoromycetes</taxon>
        <taxon>Mucorales</taxon>
        <taxon>Cunninghamellaceae</taxon>
        <taxon>Hesseltinella</taxon>
    </lineage>
</organism>
<dbReference type="Proteomes" id="UP000242146">
    <property type="component" value="Unassembled WGS sequence"/>
</dbReference>
<name>A0A1X2G2I5_9FUNG</name>
<accession>A0A1X2G2I5</accession>